<dbReference type="AlphaFoldDB" id="A0A368TME2"/>
<proteinExistence type="predicted"/>
<evidence type="ECO:0000313" key="2">
    <source>
        <dbReference type="Proteomes" id="UP000253204"/>
    </source>
</evidence>
<dbReference type="RefSeq" id="WP_114488705.1">
    <property type="nucleotide sequence ID" value="NZ_CBCSHM010000125.1"/>
</dbReference>
<evidence type="ECO:0008006" key="3">
    <source>
        <dbReference type="Google" id="ProtNLM"/>
    </source>
</evidence>
<dbReference type="Gene3D" id="3.40.50.1820">
    <property type="entry name" value="alpha/beta hydrolase"/>
    <property type="match status" value="1"/>
</dbReference>
<dbReference type="InterPro" id="IPR029058">
    <property type="entry name" value="AB_hydrolase_fold"/>
</dbReference>
<dbReference type="SUPFAM" id="SSF53474">
    <property type="entry name" value="alpha/beta-Hydrolases"/>
    <property type="match status" value="1"/>
</dbReference>
<dbReference type="EMBL" id="QPIJ01000106">
    <property type="protein sequence ID" value="RCV85751.1"/>
    <property type="molecule type" value="Genomic_DNA"/>
</dbReference>
<sequence>MLTLSCADDLFSTADTACLLARHTSDARLVIYPDGGHIWLDHDADLAREISEFFMGTMRP</sequence>
<comment type="caution">
    <text evidence="1">The sequence shown here is derived from an EMBL/GenBank/DDBJ whole genome shotgun (WGS) entry which is preliminary data.</text>
</comment>
<protein>
    <recommendedName>
        <fullName evidence="3">Peptidase S33 tripeptidyl aminopeptidase-like C-terminal domain-containing protein</fullName>
    </recommendedName>
</protein>
<keyword evidence="2" id="KW-1185">Reference proteome</keyword>
<organism evidence="1 2">
    <name type="scientific">Vreelandella rituensis</name>
    <dbReference type="NCBI Taxonomy" id="2282306"/>
    <lineage>
        <taxon>Bacteria</taxon>
        <taxon>Pseudomonadati</taxon>
        <taxon>Pseudomonadota</taxon>
        <taxon>Gammaproteobacteria</taxon>
        <taxon>Oceanospirillales</taxon>
        <taxon>Halomonadaceae</taxon>
        <taxon>Vreelandella</taxon>
    </lineage>
</organism>
<gene>
    <name evidence="1" type="ORF">DU506_20525</name>
</gene>
<name>A0A368TME2_9GAMM</name>
<accession>A0A368TME2</accession>
<reference evidence="1 2" key="1">
    <citation type="submission" date="2018-07" db="EMBL/GenBank/DDBJ databases">
        <title>Halomonas rutogse sp. nov., isolated from Lake TangqianCo on Tibetan Plateau.</title>
        <authorList>
            <person name="Lu H."/>
            <person name="Xing P."/>
            <person name="Wu Q."/>
        </authorList>
    </citation>
    <scope>NUCLEOTIDE SEQUENCE [LARGE SCALE GENOMIC DNA]</scope>
    <source>
        <strain evidence="1 2">TQ8S</strain>
    </source>
</reference>
<evidence type="ECO:0000313" key="1">
    <source>
        <dbReference type="EMBL" id="RCV85751.1"/>
    </source>
</evidence>
<dbReference type="Proteomes" id="UP000253204">
    <property type="component" value="Unassembled WGS sequence"/>
</dbReference>
<dbReference type="OrthoDB" id="9779853at2"/>